<reference evidence="2 3" key="1">
    <citation type="journal article" date="2012" name="Nature">
        <title>Repeated polyploidization of Gossypium genomes and the evolution of spinnable cotton fibres.</title>
        <authorList>
            <person name="Paterson A.H."/>
            <person name="Wendel J.F."/>
            <person name="Gundlach H."/>
            <person name="Guo H."/>
            <person name="Jenkins J."/>
            <person name="Jin D."/>
            <person name="Llewellyn D."/>
            <person name="Showmaker K.C."/>
            <person name="Shu S."/>
            <person name="Udall J."/>
            <person name="Yoo M.J."/>
            <person name="Byers R."/>
            <person name="Chen W."/>
            <person name="Doron-Faigenboim A."/>
            <person name="Duke M.V."/>
            <person name="Gong L."/>
            <person name="Grimwood J."/>
            <person name="Grover C."/>
            <person name="Grupp K."/>
            <person name="Hu G."/>
            <person name="Lee T.H."/>
            <person name="Li J."/>
            <person name="Lin L."/>
            <person name="Liu T."/>
            <person name="Marler B.S."/>
            <person name="Page J.T."/>
            <person name="Roberts A.W."/>
            <person name="Romanel E."/>
            <person name="Sanders W.S."/>
            <person name="Szadkowski E."/>
            <person name="Tan X."/>
            <person name="Tang H."/>
            <person name="Xu C."/>
            <person name="Wang J."/>
            <person name="Wang Z."/>
            <person name="Zhang D."/>
            <person name="Zhang L."/>
            <person name="Ashrafi H."/>
            <person name="Bedon F."/>
            <person name="Bowers J.E."/>
            <person name="Brubaker C.L."/>
            <person name="Chee P.W."/>
            <person name="Das S."/>
            <person name="Gingle A.R."/>
            <person name="Haigler C.H."/>
            <person name="Harker D."/>
            <person name="Hoffmann L.V."/>
            <person name="Hovav R."/>
            <person name="Jones D.C."/>
            <person name="Lemke C."/>
            <person name="Mansoor S."/>
            <person name="ur Rahman M."/>
            <person name="Rainville L.N."/>
            <person name="Rambani A."/>
            <person name="Reddy U.K."/>
            <person name="Rong J.K."/>
            <person name="Saranga Y."/>
            <person name="Scheffler B.E."/>
            <person name="Scheffler J.A."/>
            <person name="Stelly D.M."/>
            <person name="Triplett B.A."/>
            <person name="Van Deynze A."/>
            <person name="Vaslin M.F."/>
            <person name="Waghmare V.N."/>
            <person name="Walford S.A."/>
            <person name="Wright R.J."/>
            <person name="Zaki E.A."/>
            <person name="Zhang T."/>
            <person name="Dennis E.S."/>
            <person name="Mayer K.F."/>
            <person name="Peterson D.G."/>
            <person name="Rokhsar D.S."/>
            <person name="Wang X."/>
            <person name="Schmutz J."/>
        </authorList>
    </citation>
    <scope>NUCLEOTIDE SEQUENCE [LARGE SCALE GENOMIC DNA]</scope>
</reference>
<feature type="region of interest" description="Disordered" evidence="1">
    <location>
        <begin position="1"/>
        <end position="32"/>
    </location>
</feature>
<evidence type="ECO:0000256" key="1">
    <source>
        <dbReference type="SAM" id="MobiDB-lite"/>
    </source>
</evidence>
<dbReference type="AlphaFoldDB" id="A0A0D2PYH3"/>
<feature type="compositionally biased region" description="Low complexity" evidence="1">
    <location>
        <begin position="16"/>
        <end position="28"/>
    </location>
</feature>
<dbReference type="Gramene" id="KJB12054">
    <property type="protein sequence ID" value="KJB12054"/>
    <property type="gene ID" value="B456_002G174800"/>
</dbReference>
<name>A0A0D2PYH3_GOSRA</name>
<sequence>MSPNSSLKSIAEEGSRSPSAVSVAPQSSGPHRACVPTIVTFHARRASLHVACLFHDLCTCEKTNENSKQIVYDGNSSEKK</sequence>
<dbReference type="EMBL" id="CM001741">
    <property type="protein sequence ID" value="KJB12054.1"/>
    <property type="molecule type" value="Genomic_DNA"/>
</dbReference>
<keyword evidence="3" id="KW-1185">Reference proteome</keyword>
<proteinExistence type="predicted"/>
<organism evidence="2 3">
    <name type="scientific">Gossypium raimondii</name>
    <name type="common">Peruvian cotton</name>
    <name type="synonym">Gossypium klotzschianum subsp. raimondii</name>
    <dbReference type="NCBI Taxonomy" id="29730"/>
    <lineage>
        <taxon>Eukaryota</taxon>
        <taxon>Viridiplantae</taxon>
        <taxon>Streptophyta</taxon>
        <taxon>Embryophyta</taxon>
        <taxon>Tracheophyta</taxon>
        <taxon>Spermatophyta</taxon>
        <taxon>Magnoliopsida</taxon>
        <taxon>eudicotyledons</taxon>
        <taxon>Gunneridae</taxon>
        <taxon>Pentapetalae</taxon>
        <taxon>rosids</taxon>
        <taxon>malvids</taxon>
        <taxon>Malvales</taxon>
        <taxon>Malvaceae</taxon>
        <taxon>Malvoideae</taxon>
        <taxon>Gossypium</taxon>
    </lineage>
</organism>
<accession>A0A0D2PYH3</accession>
<dbReference type="Proteomes" id="UP000032304">
    <property type="component" value="Chromosome 2"/>
</dbReference>
<evidence type="ECO:0000313" key="2">
    <source>
        <dbReference type="EMBL" id="KJB12054.1"/>
    </source>
</evidence>
<evidence type="ECO:0000313" key="3">
    <source>
        <dbReference type="Proteomes" id="UP000032304"/>
    </source>
</evidence>
<protein>
    <submittedName>
        <fullName evidence="2">Uncharacterized protein</fullName>
    </submittedName>
</protein>
<gene>
    <name evidence="2" type="ORF">B456_002G174800</name>
</gene>